<dbReference type="EMBL" id="QMNG01000038">
    <property type="protein sequence ID" value="RLC36666.1"/>
    <property type="molecule type" value="Genomic_DNA"/>
</dbReference>
<evidence type="ECO:0008006" key="3">
    <source>
        <dbReference type="Google" id="ProtNLM"/>
    </source>
</evidence>
<protein>
    <recommendedName>
        <fullName evidence="3">DUF1998 domain-containing protein</fullName>
    </recommendedName>
</protein>
<evidence type="ECO:0000313" key="1">
    <source>
        <dbReference type="EMBL" id="RLC36666.1"/>
    </source>
</evidence>
<reference evidence="1 2" key="1">
    <citation type="submission" date="2018-06" db="EMBL/GenBank/DDBJ databases">
        <title>Extensive metabolic versatility and redundancy in microbially diverse, dynamic hydrothermal sediments.</title>
        <authorList>
            <person name="Dombrowski N."/>
            <person name="Teske A."/>
            <person name="Baker B.J."/>
        </authorList>
    </citation>
    <scope>NUCLEOTIDE SEQUENCE [LARGE SCALE GENOMIC DNA]</scope>
    <source>
        <strain evidence="1">B79_G16</strain>
    </source>
</reference>
<accession>A0A420ZBT3</accession>
<comment type="caution">
    <text evidence="1">The sequence shown here is derived from an EMBL/GenBank/DDBJ whole genome shotgun (WGS) entry which is preliminary data.</text>
</comment>
<dbReference type="NCBIfam" id="NF038324">
    <property type="entry name" value="DrmB_fam"/>
    <property type="match status" value="1"/>
</dbReference>
<dbReference type="InterPro" id="IPR047721">
    <property type="entry name" value="DrmB"/>
</dbReference>
<proteinExistence type="predicted"/>
<name>A0A420ZBT3_UNCK3</name>
<dbReference type="Proteomes" id="UP000281261">
    <property type="component" value="Unassembled WGS sequence"/>
</dbReference>
<gene>
    <name evidence="1" type="ORF">DRH29_04080</name>
</gene>
<evidence type="ECO:0000313" key="2">
    <source>
        <dbReference type="Proteomes" id="UP000281261"/>
    </source>
</evidence>
<organism evidence="1 2">
    <name type="scientific">candidate division Kazan bacterium</name>
    <dbReference type="NCBI Taxonomy" id="2202143"/>
    <lineage>
        <taxon>Bacteria</taxon>
        <taxon>Bacteria division Kazan-3B-28</taxon>
    </lineage>
</organism>
<dbReference type="AlphaFoldDB" id="A0A420ZBT3"/>
<feature type="non-terminal residue" evidence="1">
    <location>
        <position position="539"/>
    </location>
</feature>
<sequence>MPPEKPVRRGQFISPWGVGAMIDFPRDESLMTCGLDAWPYALEECPPEMMVTEERLQKRLGVTHFRLPPEYRDPGPGITNARLKVPFIRFPQWHYCPKCGSMEKLSIFGGRQRCSGPNYADGMSCHSTPQKKRPWLIPVRFVAICGQGHIEDFPFLEWVHRGKPYDETHRLRLRAGRSASTLSGIVINCSCGCEPRSMAGAFNRNSLDDVRVCGGHRPWLGEIEDGHIPCGRPLQVVQRGASNVYFPEVRSSIYLPQWESSLERKLVEVLEKHWAFLTGGLVNGNLDSARFQAIGDLYKVDHHKLMDAVTKRLEYSPSDAFQQPDSEELYRKSEYDAILSGLGGDNQDFFVTNRDIREYGAVVSKHFRNISLIHKLRETRTLVGFSRWLPEDGRPLLDKKAELALSSGVNWLPAIVVRGEGILFRFDDDRLEQWAKRKDVVDRVSVLIGNFNKARINRGQSERMLNPQFILLHTFAHILINQLSFECGYGSSAIRERLYCNTENPSLTMNGILIYTASGDSEGSLGGLVRQGNPGNLEG</sequence>